<dbReference type="RefSeq" id="WP_105747005.1">
    <property type="nucleotide sequence ID" value="NZ_PVLQ01000009.1"/>
</dbReference>
<gene>
    <name evidence="7" type="ORF">C6P64_02435</name>
</gene>
<evidence type="ECO:0000259" key="6">
    <source>
        <dbReference type="PROSITE" id="PS51007"/>
    </source>
</evidence>
<dbReference type="OrthoDB" id="8526831at2"/>
<feature type="chain" id="PRO_5015491214" evidence="5">
    <location>
        <begin position="20"/>
        <end position="116"/>
    </location>
</feature>
<feature type="domain" description="Cytochrome c" evidence="6">
    <location>
        <begin position="10"/>
        <end position="114"/>
    </location>
</feature>
<evidence type="ECO:0000313" key="8">
    <source>
        <dbReference type="Proteomes" id="UP000238589"/>
    </source>
</evidence>
<organism evidence="7 8">
    <name type="scientific">Malikia granosa</name>
    <dbReference type="NCBI Taxonomy" id="263067"/>
    <lineage>
        <taxon>Bacteria</taxon>
        <taxon>Pseudomonadati</taxon>
        <taxon>Pseudomonadota</taxon>
        <taxon>Betaproteobacteria</taxon>
        <taxon>Burkholderiales</taxon>
        <taxon>Comamonadaceae</taxon>
        <taxon>Malikia</taxon>
    </lineage>
</organism>
<dbReference type="PROSITE" id="PS51007">
    <property type="entry name" value="CYTC"/>
    <property type="match status" value="1"/>
</dbReference>
<proteinExistence type="predicted"/>
<evidence type="ECO:0000256" key="3">
    <source>
        <dbReference type="ARBA" id="ARBA00023004"/>
    </source>
</evidence>
<evidence type="ECO:0000313" key="7">
    <source>
        <dbReference type="EMBL" id="PRD66768.1"/>
    </source>
</evidence>
<dbReference type="GO" id="GO:0009055">
    <property type="term" value="F:electron transfer activity"/>
    <property type="evidence" value="ECO:0007669"/>
    <property type="project" value="InterPro"/>
</dbReference>
<keyword evidence="8" id="KW-1185">Reference proteome</keyword>
<keyword evidence="1 4" id="KW-0349">Heme</keyword>
<dbReference type="GO" id="GO:0046872">
    <property type="term" value="F:metal ion binding"/>
    <property type="evidence" value="ECO:0007669"/>
    <property type="project" value="UniProtKB-KW"/>
</dbReference>
<dbReference type="InterPro" id="IPR009056">
    <property type="entry name" value="Cyt_c-like_dom"/>
</dbReference>
<keyword evidence="3 4" id="KW-0408">Iron</keyword>
<sequence length="116" mass="12321">MRKSNFLIALLAIAGTAIAQPYDPLQVRSWAAGCTACHAFQAPQASQSSLAFQTSPGQADPIMPPLAGAGREAMAAVLLDFKSGRRPASVMQQLARGYDDEQLRAIAAYFDGLKQP</sequence>
<evidence type="ECO:0000256" key="5">
    <source>
        <dbReference type="SAM" id="SignalP"/>
    </source>
</evidence>
<reference evidence="7 8" key="1">
    <citation type="submission" date="2018-03" db="EMBL/GenBank/DDBJ databases">
        <title>Comparative genomics illustrates the genes involved in a hyperalkaliphilic mechanisms of Serpentinomonas isolated from highly-alkaline calcium-rich serpentinized springs.</title>
        <authorList>
            <person name="Suzuki S."/>
            <person name="Ishii S."/>
            <person name="Walworth N."/>
            <person name="Bird L."/>
            <person name="Kuenen J.G."/>
            <person name="Nealson K.H."/>
        </authorList>
    </citation>
    <scope>NUCLEOTIDE SEQUENCE [LARGE SCALE GENOMIC DNA]</scope>
    <source>
        <strain evidence="7 8">P1</strain>
    </source>
</reference>
<name>A0A2S9K8K7_9BURK</name>
<keyword evidence="5" id="KW-0732">Signal</keyword>
<dbReference type="GO" id="GO:0020037">
    <property type="term" value="F:heme binding"/>
    <property type="evidence" value="ECO:0007669"/>
    <property type="project" value="InterPro"/>
</dbReference>
<evidence type="ECO:0000256" key="1">
    <source>
        <dbReference type="ARBA" id="ARBA00022617"/>
    </source>
</evidence>
<dbReference type="SUPFAM" id="SSF46626">
    <property type="entry name" value="Cytochrome c"/>
    <property type="match status" value="1"/>
</dbReference>
<dbReference type="EMBL" id="PVLQ01000009">
    <property type="protein sequence ID" value="PRD66768.1"/>
    <property type="molecule type" value="Genomic_DNA"/>
</dbReference>
<evidence type="ECO:0000256" key="4">
    <source>
        <dbReference type="PROSITE-ProRule" id="PRU00433"/>
    </source>
</evidence>
<dbReference type="Proteomes" id="UP000238589">
    <property type="component" value="Unassembled WGS sequence"/>
</dbReference>
<feature type="signal peptide" evidence="5">
    <location>
        <begin position="1"/>
        <end position="19"/>
    </location>
</feature>
<dbReference type="AlphaFoldDB" id="A0A2S9K8K7"/>
<keyword evidence="2 4" id="KW-0479">Metal-binding</keyword>
<accession>A0A2S9K8K7</accession>
<evidence type="ECO:0000256" key="2">
    <source>
        <dbReference type="ARBA" id="ARBA00022723"/>
    </source>
</evidence>
<comment type="caution">
    <text evidence="7">The sequence shown here is derived from an EMBL/GenBank/DDBJ whole genome shotgun (WGS) entry which is preliminary data.</text>
</comment>
<protein>
    <submittedName>
        <fullName evidence="7">Class I cytochrome c</fullName>
    </submittedName>
</protein>
<dbReference type="Gene3D" id="1.10.760.10">
    <property type="entry name" value="Cytochrome c-like domain"/>
    <property type="match status" value="1"/>
</dbReference>
<dbReference type="InterPro" id="IPR036909">
    <property type="entry name" value="Cyt_c-like_dom_sf"/>
</dbReference>